<dbReference type="RefSeq" id="XP_003645136.1">
    <property type="nucleotide sequence ID" value="XM_003645088.1"/>
</dbReference>
<dbReference type="GO" id="GO:0030943">
    <property type="term" value="F:mitochondrion targeting sequence binding"/>
    <property type="evidence" value="ECO:0007669"/>
    <property type="project" value="EnsemblFungi"/>
</dbReference>
<evidence type="ECO:0000256" key="1">
    <source>
        <dbReference type="ARBA" id="ARBA00004572"/>
    </source>
</evidence>
<evidence type="ECO:0000256" key="6">
    <source>
        <dbReference type="ARBA" id="ARBA00022927"/>
    </source>
</evidence>
<dbReference type="GeneID" id="11468354"/>
<keyword evidence="5 10" id="KW-1000">Mitochondrion outer membrane</keyword>
<evidence type="ECO:0000256" key="8">
    <source>
        <dbReference type="ARBA" id="ARBA00023128"/>
    </source>
</evidence>
<dbReference type="InterPro" id="IPR023392">
    <property type="entry name" value="Tom20_dom_sf"/>
</dbReference>
<dbReference type="Proteomes" id="UP000006790">
    <property type="component" value="Chromosome 2"/>
</dbReference>
<evidence type="ECO:0000256" key="7">
    <source>
        <dbReference type="ARBA" id="ARBA00022989"/>
    </source>
</evidence>
<evidence type="ECO:0008006" key="14">
    <source>
        <dbReference type="Google" id="ProtNLM"/>
    </source>
</evidence>
<keyword evidence="3" id="KW-0813">Transport</keyword>
<evidence type="ECO:0000256" key="3">
    <source>
        <dbReference type="ARBA" id="ARBA00022448"/>
    </source>
</evidence>
<dbReference type="OMA" id="PPPIFQI"/>
<reference evidence="13" key="1">
    <citation type="journal article" date="2012" name="G3 (Bethesda)">
        <title>Pichia sorbitophila, an interspecies yeast hybrid reveals early steps of genome resolution following polyploidization.</title>
        <authorList>
            <person name="Leh Louis V."/>
            <person name="Despons L."/>
            <person name="Friedrich A."/>
            <person name="Martin T."/>
            <person name="Durrens P."/>
            <person name="Casaregola S."/>
            <person name="Neuveglise C."/>
            <person name="Fairhead C."/>
            <person name="Marck C."/>
            <person name="Cruz J.A."/>
            <person name="Straub M.L."/>
            <person name="Kugler V."/>
            <person name="Sacerdot C."/>
            <person name="Uzunov Z."/>
            <person name="Thierry A."/>
            <person name="Weiss S."/>
            <person name="Bleykasten C."/>
            <person name="De Montigny J."/>
            <person name="Jacques N."/>
            <person name="Jung P."/>
            <person name="Lemaire M."/>
            <person name="Mallet S."/>
            <person name="Morel G."/>
            <person name="Richard G.F."/>
            <person name="Sarkar A."/>
            <person name="Savel G."/>
            <person name="Schacherer J."/>
            <person name="Seret M.L."/>
            <person name="Talla E."/>
            <person name="Samson G."/>
            <person name="Jubin C."/>
            <person name="Poulain J."/>
            <person name="Vacherie B."/>
            <person name="Barbe V."/>
            <person name="Pelletier E."/>
            <person name="Sherman D.J."/>
            <person name="Westhof E."/>
            <person name="Weissenbach J."/>
            <person name="Baret P.V."/>
            <person name="Wincker P."/>
            <person name="Gaillardin C."/>
            <person name="Dujon B."/>
            <person name="Souciet J.L."/>
        </authorList>
    </citation>
    <scope>NUCLEOTIDE SEQUENCE [LARGE SCALE GENOMIC DNA]</scope>
    <source>
        <strain evidence="13">CBS 270.75 / DBVPG 7215 / KCTC 17166 / NRRL Y-17582</strain>
    </source>
</reference>
<evidence type="ECO:0000256" key="10">
    <source>
        <dbReference type="PIRNR" id="PIRNR037707"/>
    </source>
</evidence>
<keyword evidence="13" id="KW-1185">Reference proteome</keyword>
<keyword evidence="7 11" id="KW-1133">Transmembrane helix</keyword>
<dbReference type="EMBL" id="CP002498">
    <property type="protein sequence ID" value="AET38319.1"/>
    <property type="molecule type" value="Genomic_DNA"/>
</dbReference>
<dbReference type="AlphaFoldDB" id="G8JQI6"/>
<dbReference type="GO" id="GO:0006886">
    <property type="term" value="P:intracellular protein transport"/>
    <property type="evidence" value="ECO:0007669"/>
    <property type="project" value="InterPro"/>
</dbReference>
<dbReference type="GO" id="GO:0008320">
    <property type="term" value="F:protein transmembrane transporter activity"/>
    <property type="evidence" value="ECO:0007669"/>
    <property type="project" value="EnsemblFungi"/>
</dbReference>
<dbReference type="GO" id="GO:0005742">
    <property type="term" value="C:mitochondrial outer membrane translocase complex"/>
    <property type="evidence" value="ECO:0007669"/>
    <property type="project" value="UniProtKB-UniRule"/>
</dbReference>
<dbReference type="Pfam" id="PF02064">
    <property type="entry name" value="MAS20"/>
    <property type="match status" value="1"/>
</dbReference>
<evidence type="ECO:0000313" key="13">
    <source>
        <dbReference type="Proteomes" id="UP000006790"/>
    </source>
</evidence>
<dbReference type="GO" id="GO:0006605">
    <property type="term" value="P:protein targeting"/>
    <property type="evidence" value="ECO:0007669"/>
    <property type="project" value="InterPro"/>
</dbReference>
<dbReference type="OrthoDB" id="2154253at2759"/>
<dbReference type="GO" id="GO:0016031">
    <property type="term" value="P:tRNA import into mitochondrion"/>
    <property type="evidence" value="ECO:0007669"/>
    <property type="project" value="EnsemblFungi"/>
</dbReference>
<dbReference type="FunCoup" id="G8JQI6">
    <property type="interactions" value="327"/>
</dbReference>
<dbReference type="Gene3D" id="1.20.960.10">
    <property type="entry name" value="Mitochondrial outer membrane translocase complex, subunit Tom20 domain"/>
    <property type="match status" value="1"/>
</dbReference>
<dbReference type="KEGG" id="erc:Ecym_2606"/>
<dbReference type="PIRSF" id="PIRSF037707">
    <property type="entry name" value="MAS20_rcpt"/>
    <property type="match status" value="1"/>
</dbReference>
<organism evidence="12 13">
    <name type="scientific">Eremothecium cymbalariae (strain CBS 270.75 / DBVPG 7215 / KCTC 17166 / NRRL Y-17582)</name>
    <name type="common">Yeast</name>
    <dbReference type="NCBI Taxonomy" id="931890"/>
    <lineage>
        <taxon>Eukaryota</taxon>
        <taxon>Fungi</taxon>
        <taxon>Dikarya</taxon>
        <taxon>Ascomycota</taxon>
        <taxon>Saccharomycotina</taxon>
        <taxon>Saccharomycetes</taxon>
        <taxon>Saccharomycetales</taxon>
        <taxon>Saccharomycetaceae</taxon>
        <taxon>Eremothecium</taxon>
    </lineage>
</organism>
<evidence type="ECO:0000256" key="5">
    <source>
        <dbReference type="ARBA" id="ARBA00022787"/>
    </source>
</evidence>
<proteinExistence type="inferred from homology"/>
<dbReference type="STRING" id="931890.G8JQI6"/>
<dbReference type="GO" id="GO:0045040">
    <property type="term" value="P:protein insertion into mitochondrial outer membrane"/>
    <property type="evidence" value="ECO:0007669"/>
    <property type="project" value="EnsemblFungi"/>
</dbReference>
<dbReference type="eggNOG" id="KOG4056">
    <property type="taxonomic scope" value="Eukaryota"/>
</dbReference>
<dbReference type="SUPFAM" id="SSF47157">
    <property type="entry name" value="Mitochondrial import receptor subunit Tom20"/>
    <property type="match status" value="1"/>
</dbReference>
<dbReference type="GO" id="GO:0030150">
    <property type="term" value="P:protein import into mitochondrial matrix"/>
    <property type="evidence" value="ECO:0007669"/>
    <property type="project" value="EnsemblFungi"/>
</dbReference>
<keyword evidence="9 10" id="KW-0472">Membrane</keyword>
<dbReference type="PANTHER" id="PTHR12430:SF0">
    <property type="entry name" value="TRANSLOCASE OF OUTER MITOCHONDRIAL MEMBRANE 20"/>
    <property type="match status" value="1"/>
</dbReference>
<keyword evidence="4 11" id="KW-0812">Transmembrane</keyword>
<dbReference type="InterPro" id="IPR002056">
    <property type="entry name" value="MAS20"/>
</dbReference>
<dbReference type="PANTHER" id="PTHR12430">
    <property type="entry name" value="MITOCHONDRIAL IMPORT RECEPTOR SUBUNIT TOM20"/>
    <property type="match status" value="1"/>
</dbReference>
<keyword evidence="6" id="KW-0653">Protein transport</keyword>
<feature type="transmembrane region" description="Helical" evidence="11">
    <location>
        <begin position="6"/>
        <end position="30"/>
    </location>
</feature>
<dbReference type="InParanoid" id="G8JQI6"/>
<evidence type="ECO:0000313" key="12">
    <source>
        <dbReference type="EMBL" id="AET38319.1"/>
    </source>
</evidence>
<evidence type="ECO:0000256" key="11">
    <source>
        <dbReference type="SAM" id="Phobius"/>
    </source>
</evidence>
<comment type="similarity">
    <text evidence="2 10">Belongs to the Tom20 family.</text>
</comment>
<evidence type="ECO:0000256" key="4">
    <source>
        <dbReference type="ARBA" id="ARBA00022692"/>
    </source>
</evidence>
<evidence type="ECO:0000256" key="9">
    <source>
        <dbReference type="ARBA" id="ARBA00023136"/>
    </source>
</evidence>
<comment type="subcellular location">
    <subcellularLocation>
        <location evidence="1">Mitochondrion outer membrane</location>
        <topology evidence="1">Single-pass membrane protein</topology>
    </subcellularLocation>
</comment>
<accession>G8JQI6</accession>
<name>G8JQI6_ERECY</name>
<dbReference type="HOGENOM" id="CLU_090411_0_0_1"/>
<gene>
    <name evidence="12" type="ordered locus">Ecym_2606</name>
</gene>
<keyword evidence="8 10" id="KW-0496">Mitochondrion</keyword>
<evidence type="ECO:0000256" key="2">
    <source>
        <dbReference type="ARBA" id="ARBA00005792"/>
    </source>
</evidence>
<protein>
    <recommendedName>
        <fullName evidence="14">Mitochondrial import receptor subunit TOM20</fullName>
    </recommendedName>
</protein>
<dbReference type="PRINTS" id="PR00351">
    <property type="entry name" value="OM20RECEPTOR"/>
</dbReference>
<sequence length="190" mass="20689">MSQLSASRLFAIVSGTIIAGATGYALYFDYQRRHSPQFRKQLKRNLKKQKALETAAHEEAKQARLAEVGEYLTMELMKEPIPQDSSDRQDSFKTNVEEGEMLAKMPGNELESALKFYRALAVYPSPAELLGIYQRSIPEAVYEYIVLMIAILPPTNVSSFLSGTSPGSAAAAAAAVAAGHTNSEAVGIDE</sequence>